<feature type="transmembrane region" description="Helical" evidence="6">
    <location>
        <begin position="135"/>
        <end position="159"/>
    </location>
</feature>
<feature type="transmembrane region" description="Helical" evidence="6">
    <location>
        <begin position="53"/>
        <end position="70"/>
    </location>
</feature>
<dbReference type="PANTHER" id="PTHR45339:SF5">
    <property type="entry name" value="HISTIDINE KINASE"/>
    <property type="match status" value="1"/>
</dbReference>
<proteinExistence type="predicted"/>
<dbReference type="FunFam" id="3.30.565.10:FF:000010">
    <property type="entry name" value="Sensor histidine kinase RcsC"/>
    <property type="match status" value="1"/>
</dbReference>
<dbReference type="CDD" id="cd00082">
    <property type="entry name" value="HisKA"/>
    <property type="match status" value="1"/>
</dbReference>
<dbReference type="InterPro" id="IPR005467">
    <property type="entry name" value="His_kinase_dom"/>
</dbReference>
<evidence type="ECO:0000313" key="10">
    <source>
        <dbReference type="Proteomes" id="UP000001964"/>
    </source>
</evidence>
<dbReference type="PRINTS" id="PR00344">
    <property type="entry name" value="BCTRLSENSOR"/>
</dbReference>
<keyword evidence="10" id="KW-1185">Reference proteome</keyword>
<feature type="transmembrane region" description="Helical" evidence="6">
    <location>
        <begin position="30"/>
        <end position="46"/>
    </location>
</feature>
<dbReference type="Gene3D" id="3.30.565.10">
    <property type="entry name" value="Histidine kinase-like ATPase, C-terminal domain"/>
    <property type="match status" value="1"/>
</dbReference>
<keyword evidence="6" id="KW-0812">Transmembrane</keyword>
<dbReference type="EC" id="2.7.13.3" evidence="2"/>
<dbReference type="InterPro" id="IPR011006">
    <property type="entry name" value="CheY-like_superfamily"/>
</dbReference>
<sequence length="554" mass="58452" precursor="true">MTSIAFGTVLLCYLAAVSLALPGWSPAKIAGLVAVSLFYGYGFIAWRTTQYRWIAHALILTAQIMAFAASLTNGGLTGYVAPMQIIAPLAAGFFLTSRSAIIYGAVSVGFFGLLLVFDINGWVSPTPYSAEAERVAALFLLSTTTVLGLVCVIGFVRALERMLVAARQADAAKSAFLANMSHEIRTPMNGVLGLLDLARNGPDGRLDAEGVVTAHASATALVTVLNDILDVSKLDQGAIVIREEPCDLRGLCEEVISLFGVQVSGRDIALVLDYDDSLQNCYALDAVRLRQVMWNLVGNAVKFTERGEVRLAVRPEPGGGGGLQFEVSDTGIGLSAEARERIFDRFAQADDTTTRDFGGTGLGLTICRELTRLMGGELAVESEAGAGSRFHFRLEAVPAGPVGRLEGRNADVPGAVSGVASNAGRTLRVLVVDDQAINRTVATALLQHLGHECVLAEGGEAALACAAEQRFDAILMDIQMPGMDGMAVTRRIRHDIPLNAATPIYALTASALAEDRARYRAAGMDGCLGKPLQINTLAAQLADPCPDAGTVAQA</sequence>
<dbReference type="InterPro" id="IPR036097">
    <property type="entry name" value="HisK_dim/P_sf"/>
</dbReference>
<dbReference type="eggNOG" id="COG0784">
    <property type="taxonomic scope" value="Bacteria"/>
</dbReference>
<keyword evidence="6" id="KW-0472">Membrane</keyword>
<dbReference type="InterPro" id="IPR036890">
    <property type="entry name" value="HATPase_C_sf"/>
</dbReference>
<dbReference type="SMART" id="SM00387">
    <property type="entry name" value="HATPase_c"/>
    <property type="match status" value="1"/>
</dbReference>
<dbReference type="Pfam" id="PF00512">
    <property type="entry name" value="HisKA"/>
    <property type="match status" value="1"/>
</dbReference>
<dbReference type="SUPFAM" id="SSF55874">
    <property type="entry name" value="ATPase domain of HSP90 chaperone/DNA topoisomerase II/histidine kinase"/>
    <property type="match status" value="1"/>
</dbReference>
<keyword evidence="9" id="KW-0418">Kinase</keyword>
<dbReference type="HOGENOM" id="CLU_000445_114_75_5"/>
<dbReference type="CDD" id="cd16922">
    <property type="entry name" value="HATPase_EvgS-ArcB-TorS-like"/>
    <property type="match status" value="1"/>
</dbReference>
<dbReference type="AlphaFoldDB" id="Q0ALE0"/>
<evidence type="ECO:0000256" key="4">
    <source>
        <dbReference type="ARBA" id="ARBA00023012"/>
    </source>
</evidence>
<dbReference type="Pfam" id="PF00072">
    <property type="entry name" value="Response_reg"/>
    <property type="match status" value="1"/>
</dbReference>
<feature type="modified residue" description="4-aspartylphosphate" evidence="5">
    <location>
        <position position="477"/>
    </location>
</feature>
<gene>
    <name evidence="9" type="ordered locus">Mmar10_2617</name>
</gene>
<dbReference type="Gene3D" id="3.40.50.2300">
    <property type="match status" value="1"/>
</dbReference>
<dbReference type="STRING" id="394221.Mmar10_2617"/>
<evidence type="ECO:0000256" key="6">
    <source>
        <dbReference type="SAM" id="Phobius"/>
    </source>
</evidence>
<dbReference type="Pfam" id="PF02518">
    <property type="entry name" value="HATPase_c"/>
    <property type="match status" value="1"/>
</dbReference>
<keyword evidence="9" id="KW-0808">Transferase</keyword>
<evidence type="ECO:0000256" key="1">
    <source>
        <dbReference type="ARBA" id="ARBA00000085"/>
    </source>
</evidence>
<comment type="catalytic activity">
    <reaction evidence="1">
        <text>ATP + protein L-histidine = ADP + protein N-phospho-L-histidine.</text>
        <dbReference type="EC" id="2.7.13.3"/>
    </reaction>
</comment>
<evidence type="ECO:0000256" key="3">
    <source>
        <dbReference type="ARBA" id="ARBA00022553"/>
    </source>
</evidence>
<dbReference type="SMART" id="SM00448">
    <property type="entry name" value="REC"/>
    <property type="match status" value="1"/>
</dbReference>
<dbReference type="InterPro" id="IPR001789">
    <property type="entry name" value="Sig_transdc_resp-reg_receiver"/>
</dbReference>
<dbReference type="CDD" id="cd17546">
    <property type="entry name" value="REC_hyHK_CKI1_RcsC-like"/>
    <property type="match status" value="1"/>
</dbReference>
<protein>
    <recommendedName>
        <fullName evidence="2">histidine kinase</fullName>
        <ecNumber evidence="2">2.7.13.3</ecNumber>
    </recommendedName>
</protein>
<reference evidence="9 10" key="1">
    <citation type="submission" date="2006-08" db="EMBL/GenBank/DDBJ databases">
        <title>Complete sequence of Maricaulis maris MCS10.</title>
        <authorList>
            <consortium name="US DOE Joint Genome Institute"/>
            <person name="Copeland A."/>
            <person name="Lucas S."/>
            <person name="Lapidus A."/>
            <person name="Barry K."/>
            <person name="Detter J.C."/>
            <person name="Glavina del Rio T."/>
            <person name="Hammon N."/>
            <person name="Israni S."/>
            <person name="Dalin E."/>
            <person name="Tice H."/>
            <person name="Pitluck S."/>
            <person name="Saunders E."/>
            <person name="Brettin T."/>
            <person name="Bruce D."/>
            <person name="Han C."/>
            <person name="Tapia R."/>
            <person name="Gilna P."/>
            <person name="Schmutz J."/>
            <person name="Larimer F."/>
            <person name="Land M."/>
            <person name="Hauser L."/>
            <person name="Kyrpides N."/>
            <person name="Mikhailova N."/>
            <person name="Viollier P."/>
            <person name="Stephens C."/>
            <person name="Richardson P."/>
        </authorList>
    </citation>
    <scope>NUCLEOTIDE SEQUENCE [LARGE SCALE GENOMIC DNA]</scope>
    <source>
        <strain evidence="9 10">MCS10</strain>
    </source>
</reference>
<evidence type="ECO:0000256" key="2">
    <source>
        <dbReference type="ARBA" id="ARBA00012438"/>
    </source>
</evidence>
<dbReference type="Proteomes" id="UP000001964">
    <property type="component" value="Chromosome"/>
</dbReference>
<evidence type="ECO:0000259" key="7">
    <source>
        <dbReference type="PROSITE" id="PS50109"/>
    </source>
</evidence>
<dbReference type="SUPFAM" id="SSF52172">
    <property type="entry name" value="CheY-like"/>
    <property type="match status" value="1"/>
</dbReference>
<dbReference type="InterPro" id="IPR003661">
    <property type="entry name" value="HisK_dim/P_dom"/>
</dbReference>
<dbReference type="KEGG" id="mmr:Mmar10_2617"/>
<feature type="domain" description="Histidine kinase" evidence="7">
    <location>
        <begin position="179"/>
        <end position="398"/>
    </location>
</feature>
<dbReference type="GO" id="GO:0000155">
    <property type="term" value="F:phosphorelay sensor kinase activity"/>
    <property type="evidence" value="ECO:0007669"/>
    <property type="project" value="InterPro"/>
</dbReference>
<dbReference type="SUPFAM" id="SSF47384">
    <property type="entry name" value="Homodimeric domain of signal transducing histidine kinase"/>
    <property type="match status" value="1"/>
</dbReference>
<dbReference type="InterPro" id="IPR003594">
    <property type="entry name" value="HATPase_dom"/>
</dbReference>
<evidence type="ECO:0000313" key="9">
    <source>
        <dbReference type="EMBL" id="ABI66903.1"/>
    </source>
</evidence>
<keyword evidence="6" id="KW-1133">Transmembrane helix</keyword>
<evidence type="ECO:0000259" key="8">
    <source>
        <dbReference type="PROSITE" id="PS50110"/>
    </source>
</evidence>
<dbReference type="InterPro" id="IPR004358">
    <property type="entry name" value="Sig_transdc_His_kin-like_C"/>
</dbReference>
<feature type="transmembrane region" description="Helical" evidence="6">
    <location>
        <begin position="102"/>
        <end position="123"/>
    </location>
</feature>
<dbReference type="eggNOG" id="COG2205">
    <property type="taxonomic scope" value="Bacteria"/>
</dbReference>
<dbReference type="EMBL" id="CP000449">
    <property type="protein sequence ID" value="ABI66903.1"/>
    <property type="molecule type" value="Genomic_DNA"/>
</dbReference>
<dbReference type="PROSITE" id="PS50109">
    <property type="entry name" value="HIS_KIN"/>
    <property type="match status" value="1"/>
</dbReference>
<organism evidence="9 10">
    <name type="scientific">Maricaulis maris (strain MCS10)</name>
    <name type="common">Caulobacter maris</name>
    <dbReference type="NCBI Taxonomy" id="394221"/>
    <lineage>
        <taxon>Bacteria</taxon>
        <taxon>Pseudomonadati</taxon>
        <taxon>Pseudomonadota</taxon>
        <taxon>Alphaproteobacteria</taxon>
        <taxon>Maricaulales</taxon>
        <taxon>Maricaulaceae</taxon>
        <taxon>Maricaulis</taxon>
    </lineage>
</organism>
<feature type="domain" description="Response regulatory" evidence="8">
    <location>
        <begin position="428"/>
        <end position="545"/>
    </location>
</feature>
<keyword evidence="3 5" id="KW-0597">Phosphoprotein</keyword>
<dbReference type="PANTHER" id="PTHR45339">
    <property type="entry name" value="HYBRID SIGNAL TRANSDUCTION HISTIDINE KINASE J"/>
    <property type="match status" value="1"/>
</dbReference>
<name>Q0ALE0_MARMM</name>
<keyword evidence="4" id="KW-0902">Two-component regulatory system</keyword>
<dbReference type="PROSITE" id="PS50110">
    <property type="entry name" value="RESPONSE_REGULATORY"/>
    <property type="match status" value="1"/>
</dbReference>
<dbReference type="SMART" id="SM00388">
    <property type="entry name" value="HisKA"/>
    <property type="match status" value="1"/>
</dbReference>
<accession>Q0ALE0</accession>
<dbReference type="Gene3D" id="1.10.287.130">
    <property type="match status" value="1"/>
</dbReference>
<evidence type="ECO:0000256" key="5">
    <source>
        <dbReference type="PROSITE-ProRule" id="PRU00169"/>
    </source>
</evidence>